<reference evidence="1 2" key="3">
    <citation type="journal article" date="2022" name="Microbiol. Spectr.">
        <title>Folding features and dynamics of 3D genome architecture in plant fungal pathogens.</title>
        <authorList>
            <person name="Xia C."/>
        </authorList>
    </citation>
    <scope>NUCLEOTIDE SEQUENCE [LARGE SCALE GENOMIC DNA]</scope>
    <source>
        <strain evidence="1 2">93-210</strain>
    </source>
</reference>
<organism evidence="1 2">
    <name type="scientific">Puccinia striiformis f. sp. tritici</name>
    <dbReference type="NCBI Taxonomy" id="168172"/>
    <lineage>
        <taxon>Eukaryota</taxon>
        <taxon>Fungi</taxon>
        <taxon>Dikarya</taxon>
        <taxon>Basidiomycota</taxon>
        <taxon>Pucciniomycotina</taxon>
        <taxon>Pucciniomycetes</taxon>
        <taxon>Pucciniales</taxon>
        <taxon>Pucciniaceae</taxon>
        <taxon>Puccinia</taxon>
    </lineage>
</organism>
<protein>
    <submittedName>
        <fullName evidence="1">Uncharacterized protein</fullName>
    </submittedName>
</protein>
<reference evidence="2" key="2">
    <citation type="journal article" date="2018" name="Mol. Plant Microbe Interact.">
        <title>Genome sequence resources for the wheat stripe rust pathogen (Puccinia striiformis f. sp. tritici) and the barley stripe rust pathogen (Puccinia striiformis f. sp. hordei).</title>
        <authorList>
            <person name="Xia C."/>
            <person name="Wang M."/>
            <person name="Yin C."/>
            <person name="Cornejo O.E."/>
            <person name="Hulbert S.H."/>
            <person name="Chen X."/>
        </authorList>
    </citation>
    <scope>NUCLEOTIDE SEQUENCE [LARGE SCALE GENOMIC DNA]</scope>
    <source>
        <strain evidence="2">93-210</strain>
    </source>
</reference>
<name>A0ACC0ESU9_9BASI</name>
<dbReference type="Proteomes" id="UP001060170">
    <property type="component" value="Chromosome 2"/>
</dbReference>
<evidence type="ECO:0000313" key="1">
    <source>
        <dbReference type="EMBL" id="KAI7960794.1"/>
    </source>
</evidence>
<sequence>MNTEKEIISRSTLTVDLMNKVIQRYNRSDVGILQAHRKQAACTVDVELLACQELLIASDRSSNFTQDSTGGIVDTNHQICTQDRCPTGCQKRNEQIDFDAGFDPQF</sequence>
<proteinExistence type="predicted"/>
<dbReference type="EMBL" id="CM045866">
    <property type="protein sequence ID" value="KAI7960794.1"/>
    <property type="molecule type" value="Genomic_DNA"/>
</dbReference>
<comment type="caution">
    <text evidence="1">The sequence shown here is derived from an EMBL/GenBank/DDBJ whole genome shotgun (WGS) entry which is preliminary data.</text>
</comment>
<accession>A0ACC0ESU9</accession>
<reference evidence="2" key="1">
    <citation type="journal article" date="2018" name="BMC Genomics">
        <title>Genomic insights into host adaptation between the wheat stripe rust pathogen (Puccinia striiformis f. sp. tritici) and the barley stripe rust pathogen (Puccinia striiformis f. sp. hordei).</title>
        <authorList>
            <person name="Xia C."/>
            <person name="Wang M."/>
            <person name="Yin C."/>
            <person name="Cornejo O.E."/>
            <person name="Hulbert S.H."/>
            <person name="Chen X."/>
        </authorList>
    </citation>
    <scope>NUCLEOTIDE SEQUENCE [LARGE SCALE GENOMIC DNA]</scope>
    <source>
        <strain evidence="2">93-210</strain>
    </source>
</reference>
<keyword evidence="2" id="KW-1185">Reference proteome</keyword>
<gene>
    <name evidence="1" type="ORF">MJO28_001283</name>
</gene>
<evidence type="ECO:0000313" key="2">
    <source>
        <dbReference type="Proteomes" id="UP001060170"/>
    </source>
</evidence>